<sequence>MKFLLVCAGGMSSAIAAKSLEETAKKKGIDLEVQEIGTQAFEDEVGEGYQLALVAPQIRHRFDTLKSQADAVSVPIILIKPQGYSPIGGEFLLNQIKQETNVLE</sequence>
<evidence type="ECO:0000256" key="4">
    <source>
        <dbReference type="ARBA" id="ARBA00022679"/>
    </source>
</evidence>
<evidence type="ECO:0000256" key="3">
    <source>
        <dbReference type="ARBA" id="ARBA00022597"/>
    </source>
</evidence>
<dbReference type="EMBL" id="FNCK01000003">
    <property type="protein sequence ID" value="SDG15239.1"/>
    <property type="molecule type" value="Genomic_DNA"/>
</dbReference>
<dbReference type="PANTHER" id="PTHR34581">
    <property type="entry name" value="PTS SYSTEM N,N'-DIACETYLCHITOBIOSE-SPECIFIC EIIB COMPONENT"/>
    <property type="match status" value="1"/>
</dbReference>
<proteinExistence type="predicted"/>
<gene>
    <name evidence="9" type="ORF">SAMN05421791_103209</name>
</gene>
<reference evidence="9 10" key="1">
    <citation type="submission" date="2016-10" db="EMBL/GenBank/DDBJ databases">
        <authorList>
            <person name="de Groot N.N."/>
        </authorList>
    </citation>
    <scope>NUCLEOTIDE SEQUENCE [LARGE SCALE GENOMIC DNA]</scope>
    <source>
        <strain evidence="9 10">ATCC BAA-466</strain>
    </source>
</reference>
<keyword evidence="2" id="KW-0597">Phosphoprotein</keyword>
<dbReference type="GO" id="GO:0016301">
    <property type="term" value="F:kinase activity"/>
    <property type="evidence" value="ECO:0007669"/>
    <property type="project" value="UniProtKB-KW"/>
</dbReference>
<dbReference type="OrthoDB" id="9808134at2"/>
<dbReference type="PANTHER" id="PTHR34581:SF2">
    <property type="entry name" value="PTS SYSTEM N,N'-DIACETYLCHITOBIOSE-SPECIFIC EIIB COMPONENT"/>
    <property type="match status" value="1"/>
</dbReference>
<dbReference type="STRING" id="120956.SAMN05421791_103209"/>
<keyword evidence="1" id="KW-0813">Transport</keyword>
<accession>A0A1G7RYD2</accession>
<dbReference type="SUPFAM" id="SSF52794">
    <property type="entry name" value="PTS system IIB component-like"/>
    <property type="match status" value="1"/>
</dbReference>
<dbReference type="InterPro" id="IPR051819">
    <property type="entry name" value="PTS_sugar-specific_EIIB"/>
</dbReference>
<keyword evidence="5" id="KW-0598">Phosphotransferase system</keyword>
<dbReference type="InterPro" id="IPR003501">
    <property type="entry name" value="PTS_EIIB_2/3"/>
</dbReference>
<dbReference type="GO" id="GO:0009401">
    <property type="term" value="P:phosphoenolpyruvate-dependent sugar phosphotransferase system"/>
    <property type="evidence" value="ECO:0007669"/>
    <property type="project" value="UniProtKB-KW"/>
</dbReference>
<dbReference type="PROSITE" id="PS51100">
    <property type="entry name" value="PTS_EIIB_TYPE_3"/>
    <property type="match status" value="1"/>
</dbReference>
<keyword evidence="10" id="KW-1185">Reference proteome</keyword>
<evidence type="ECO:0000256" key="7">
    <source>
        <dbReference type="PROSITE-ProRule" id="PRU00423"/>
    </source>
</evidence>
<keyword evidence="3" id="KW-0762">Sugar transport</keyword>
<keyword evidence="4" id="KW-0808">Transferase</keyword>
<evidence type="ECO:0000256" key="6">
    <source>
        <dbReference type="ARBA" id="ARBA00022777"/>
    </source>
</evidence>
<organism evidence="9 10">
    <name type="scientific">Facklamia miroungae</name>
    <dbReference type="NCBI Taxonomy" id="120956"/>
    <lineage>
        <taxon>Bacteria</taxon>
        <taxon>Bacillati</taxon>
        <taxon>Bacillota</taxon>
        <taxon>Bacilli</taxon>
        <taxon>Lactobacillales</taxon>
        <taxon>Aerococcaceae</taxon>
        <taxon>Facklamia</taxon>
    </lineage>
</organism>
<dbReference type="InterPro" id="IPR036095">
    <property type="entry name" value="PTS_EIIB-like_sf"/>
</dbReference>
<evidence type="ECO:0000259" key="8">
    <source>
        <dbReference type="PROSITE" id="PS51100"/>
    </source>
</evidence>
<dbReference type="RefSeq" id="WP_090289617.1">
    <property type="nucleotide sequence ID" value="NZ_FNCK01000003.1"/>
</dbReference>
<name>A0A1G7RYD2_9LACT</name>
<evidence type="ECO:0000256" key="5">
    <source>
        <dbReference type="ARBA" id="ARBA00022683"/>
    </source>
</evidence>
<feature type="domain" description="PTS EIIB type-3" evidence="8">
    <location>
        <begin position="1"/>
        <end position="104"/>
    </location>
</feature>
<dbReference type="AlphaFoldDB" id="A0A1G7RYD2"/>
<dbReference type="InterPro" id="IPR013012">
    <property type="entry name" value="PTS_EIIB_3"/>
</dbReference>
<dbReference type="GO" id="GO:0008982">
    <property type="term" value="F:protein-N(PI)-phosphohistidine-sugar phosphotransferase activity"/>
    <property type="evidence" value="ECO:0007669"/>
    <property type="project" value="InterPro"/>
</dbReference>
<evidence type="ECO:0000256" key="2">
    <source>
        <dbReference type="ARBA" id="ARBA00022553"/>
    </source>
</evidence>
<dbReference type="Proteomes" id="UP000199708">
    <property type="component" value="Unassembled WGS sequence"/>
</dbReference>
<feature type="modified residue" description="Phosphocysteine; by EIIA" evidence="7">
    <location>
        <position position="7"/>
    </location>
</feature>
<keyword evidence="6" id="KW-0418">Kinase</keyword>
<evidence type="ECO:0000313" key="10">
    <source>
        <dbReference type="Proteomes" id="UP000199708"/>
    </source>
</evidence>
<evidence type="ECO:0000313" key="9">
    <source>
        <dbReference type="EMBL" id="SDG15239.1"/>
    </source>
</evidence>
<protein>
    <submittedName>
        <fullName evidence="9">PTS system, cellobiose-specific IIB component</fullName>
    </submittedName>
</protein>
<dbReference type="CDD" id="cd05564">
    <property type="entry name" value="PTS_IIB_chitobiose_lichenan"/>
    <property type="match status" value="1"/>
</dbReference>
<dbReference type="Gene3D" id="3.40.50.2300">
    <property type="match status" value="1"/>
</dbReference>
<evidence type="ECO:0000256" key="1">
    <source>
        <dbReference type="ARBA" id="ARBA00022448"/>
    </source>
</evidence>
<dbReference type="Pfam" id="PF02302">
    <property type="entry name" value="PTS_IIB"/>
    <property type="match status" value="1"/>
</dbReference>